<keyword evidence="1" id="KW-0175">Coiled coil</keyword>
<protein>
    <submittedName>
        <fullName evidence="3">Uncharacterized protein</fullName>
    </submittedName>
</protein>
<evidence type="ECO:0000256" key="1">
    <source>
        <dbReference type="SAM" id="Coils"/>
    </source>
</evidence>
<evidence type="ECO:0000313" key="3">
    <source>
        <dbReference type="EMBL" id="KAF9494385.1"/>
    </source>
</evidence>
<evidence type="ECO:0000313" key="4">
    <source>
        <dbReference type="Proteomes" id="UP000807025"/>
    </source>
</evidence>
<reference evidence="3" key="1">
    <citation type="submission" date="2020-11" db="EMBL/GenBank/DDBJ databases">
        <authorList>
            <consortium name="DOE Joint Genome Institute"/>
            <person name="Ahrendt S."/>
            <person name="Riley R."/>
            <person name="Andreopoulos W."/>
            <person name="Labutti K."/>
            <person name="Pangilinan J."/>
            <person name="Ruiz-Duenas F.J."/>
            <person name="Barrasa J.M."/>
            <person name="Sanchez-Garcia M."/>
            <person name="Camarero S."/>
            <person name="Miyauchi S."/>
            <person name="Serrano A."/>
            <person name="Linde D."/>
            <person name="Babiker R."/>
            <person name="Drula E."/>
            <person name="Ayuso-Fernandez I."/>
            <person name="Pacheco R."/>
            <person name="Padilla G."/>
            <person name="Ferreira P."/>
            <person name="Barriuso J."/>
            <person name="Kellner H."/>
            <person name="Castanera R."/>
            <person name="Alfaro M."/>
            <person name="Ramirez L."/>
            <person name="Pisabarro A.G."/>
            <person name="Kuo A."/>
            <person name="Tritt A."/>
            <person name="Lipzen A."/>
            <person name="He G."/>
            <person name="Yan M."/>
            <person name="Ng V."/>
            <person name="Cullen D."/>
            <person name="Martin F."/>
            <person name="Rosso M.-N."/>
            <person name="Henrissat B."/>
            <person name="Hibbett D."/>
            <person name="Martinez A.T."/>
            <person name="Grigoriev I.V."/>
        </authorList>
    </citation>
    <scope>NUCLEOTIDE SEQUENCE</scope>
    <source>
        <strain evidence="3">ATCC 90797</strain>
    </source>
</reference>
<proteinExistence type="predicted"/>
<organism evidence="3 4">
    <name type="scientific">Pleurotus eryngii</name>
    <name type="common">Boletus of the steppes</name>
    <dbReference type="NCBI Taxonomy" id="5323"/>
    <lineage>
        <taxon>Eukaryota</taxon>
        <taxon>Fungi</taxon>
        <taxon>Dikarya</taxon>
        <taxon>Basidiomycota</taxon>
        <taxon>Agaricomycotina</taxon>
        <taxon>Agaricomycetes</taxon>
        <taxon>Agaricomycetidae</taxon>
        <taxon>Agaricales</taxon>
        <taxon>Pleurotineae</taxon>
        <taxon>Pleurotaceae</taxon>
        <taxon>Pleurotus</taxon>
    </lineage>
</organism>
<feature type="region of interest" description="Disordered" evidence="2">
    <location>
        <begin position="1"/>
        <end position="30"/>
    </location>
</feature>
<dbReference type="Proteomes" id="UP000807025">
    <property type="component" value="Unassembled WGS sequence"/>
</dbReference>
<evidence type="ECO:0000256" key="2">
    <source>
        <dbReference type="SAM" id="MobiDB-lite"/>
    </source>
</evidence>
<comment type="caution">
    <text evidence="3">The sequence shown here is derived from an EMBL/GenBank/DDBJ whole genome shotgun (WGS) entry which is preliminary data.</text>
</comment>
<name>A0A9P5ZXA6_PLEER</name>
<sequence>MKVEPSSSPHPSPYSASPRLGRSQPPRPATLRGQELTAKLLLSGALDSQVTDSQYIRSITVSDDSESEDWDQSISQPIEDMEVSLFSTAIAEDRTHPNATSAPVKDEEAQAVAASITCSLSVAEWDLIKAIRAHTESCTTSVRDQAEHIGKEYNQLRNDYKKLTEEYELGKVRNEKLEQMVGDVLVMLNTC</sequence>
<feature type="compositionally biased region" description="Low complexity" evidence="2">
    <location>
        <begin position="1"/>
        <end position="18"/>
    </location>
</feature>
<gene>
    <name evidence="3" type="ORF">BDN71DRAFT_1507667</name>
</gene>
<keyword evidence="4" id="KW-1185">Reference proteome</keyword>
<feature type="coiled-coil region" evidence="1">
    <location>
        <begin position="146"/>
        <end position="180"/>
    </location>
</feature>
<dbReference type="OrthoDB" id="3021659at2759"/>
<dbReference type="EMBL" id="MU154573">
    <property type="protein sequence ID" value="KAF9494385.1"/>
    <property type="molecule type" value="Genomic_DNA"/>
</dbReference>
<dbReference type="AlphaFoldDB" id="A0A9P5ZXA6"/>
<accession>A0A9P5ZXA6</accession>